<dbReference type="Proteomes" id="UP000636479">
    <property type="component" value="Unassembled WGS sequence"/>
</dbReference>
<comment type="caution">
    <text evidence="1">The sequence shown here is derived from an EMBL/GenBank/DDBJ whole genome shotgun (WGS) entry which is preliminary data.</text>
</comment>
<proteinExistence type="predicted"/>
<accession>A0A8H6T1W5</accession>
<evidence type="ECO:0000313" key="2">
    <source>
        <dbReference type="Proteomes" id="UP000636479"/>
    </source>
</evidence>
<sequence length="249" mass="27592">MLVLQFGLRQTQTHSEPCHFGSTWRVLTKVLVELVLCGHIARHLWNPIVVKSIAFAVNLPSIKDLSRLPASRVKPKVLDTWDVLWDRFLSLLDYNLKRVLRMCESVTSVITTTLEISKKGVCGFTEEKIGRLLEGAGGGCLIRSARTHMHCVVQHDAASVMSAIREKAALALKTHSKGRSKLFDYRSVVDVPVVEVMVSDMSKLAFDLETGLVVGIGAEPLANVVRIAWTATGASGSNWDNVKWAWVFQ</sequence>
<keyword evidence="2" id="KW-1185">Reference proteome</keyword>
<dbReference type="AlphaFoldDB" id="A0A8H6T1W5"/>
<name>A0A8H6T1W5_9AGAR</name>
<protein>
    <submittedName>
        <fullName evidence="1">Uncharacterized protein</fullName>
    </submittedName>
</protein>
<dbReference type="EMBL" id="JACAZF010000003">
    <property type="protein sequence ID" value="KAF7309488.1"/>
    <property type="molecule type" value="Genomic_DNA"/>
</dbReference>
<dbReference type="RefSeq" id="XP_037222938.1">
    <property type="nucleotide sequence ID" value="XM_037360053.1"/>
</dbReference>
<dbReference type="GeneID" id="59342569"/>
<gene>
    <name evidence="1" type="ORF">MIND_00319600</name>
</gene>
<reference evidence="1" key="1">
    <citation type="submission" date="2020-05" db="EMBL/GenBank/DDBJ databases">
        <title>Mycena genomes resolve the evolution of fungal bioluminescence.</title>
        <authorList>
            <person name="Tsai I.J."/>
        </authorList>
    </citation>
    <scope>NUCLEOTIDE SEQUENCE</scope>
    <source>
        <strain evidence="1">171206Taipei</strain>
    </source>
</reference>
<organism evidence="1 2">
    <name type="scientific">Mycena indigotica</name>
    <dbReference type="NCBI Taxonomy" id="2126181"/>
    <lineage>
        <taxon>Eukaryota</taxon>
        <taxon>Fungi</taxon>
        <taxon>Dikarya</taxon>
        <taxon>Basidiomycota</taxon>
        <taxon>Agaricomycotina</taxon>
        <taxon>Agaricomycetes</taxon>
        <taxon>Agaricomycetidae</taxon>
        <taxon>Agaricales</taxon>
        <taxon>Marasmiineae</taxon>
        <taxon>Mycenaceae</taxon>
        <taxon>Mycena</taxon>
    </lineage>
</organism>
<evidence type="ECO:0000313" key="1">
    <source>
        <dbReference type="EMBL" id="KAF7309488.1"/>
    </source>
</evidence>